<dbReference type="EMBL" id="JAVRRG010000284">
    <property type="protein sequence ID" value="KAK5074492.1"/>
    <property type="molecule type" value="Genomic_DNA"/>
</dbReference>
<keyword evidence="3" id="KW-1185">Reference proteome</keyword>
<proteinExistence type="predicted"/>
<organism evidence="2 3">
    <name type="scientific">Lithohypha guttulata</name>
    <dbReference type="NCBI Taxonomy" id="1690604"/>
    <lineage>
        <taxon>Eukaryota</taxon>
        <taxon>Fungi</taxon>
        <taxon>Dikarya</taxon>
        <taxon>Ascomycota</taxon>
        <taxon>Pezizomycotina</taxon>
        <taxon>Eurotiomycetes</taxon>
        <taxon>Chaetothyriomycetidae</taxon>
        <taxon>Chaetothyriales</taxon>
        <taxon>Trichomeriaceae</taxon>
        <taxon>Lithohypha</taxon>
    </lineage>
</organism>
<dbReference type="Proteomes" id="UP001345013">
    <property type="component" value="Unassembled WGS sequence"/>
</dbReference>
<evidence type="ECO:0000313" key="2">
    <source>
        <dbReference type="EMBL" id="KAK5074492.1"/>
    </source>
</evidence>
<accession>A0ABR0JUT1</accession>
<keyword evidence="1" id="KW-0732">Signal</keyword>
<feature type="signal peptide" evidence="1">
    <location>
        <begin position="1"/>
        <end position="16"/>
    </location>
</feature>
<comment type="caution">
    <text evidence="2">The sequence shown here is derived from an EMBL/GenBank/DDBJ whole genome shotgun (WGS) entry which is preliminary data.</text>
</comment>
<feature type="chain" id="PRO_5045437731" description="Secreted protein" evidence="1">
    <location>
        <begin position="17"/>
        <end position="152"/>
    </location>
</feature>
<evidence type="ECO:0008006" key="4">
    <source>
        <dbReference type="Google" id="ProtNLM"/>
    </source>
</evidence>
<evidence type="ECO:0000313" key="3">
    <source>
        <dbReference type="Proteomes" id="UP001345013"/>
    </source>
</evidence>
<sequence>MKKACVLGVCLSVATSLRTPGNITFCNEVDGGPPCVTEDLVWETGCRKIPDSNAKGDVGSSIKVGSSPFQVHDPDANEGVQQLVGDSVCTIFFAEDCDRSDQDDWTKFGSGGYWTIQDGINSIYRSYMCEEAFCSVVTDMGGIDPSLCEKEP</sequence>
<gene>
    <name evidence="2" type="ORF">LTR24_010170</name>
</gene>
<evidence type="ECO:0000256" key="1">
    <source>
        <dbReference type="SAM" id="SignalP"/>
    </source>
</evidence>
<name>A0ABR0JUT1_9EURO</name>
<protein>
    <recommendedName>
        <fullName evidence="4">Secreted protein</fullName>
    </recommendedName>
</protein>
<reference evidence="2 3" key="1">
    <citation type="submission" date="2023-08" db="EMBL/GenBank/DDBJ databases">
        <title>Black Yeasts Isolated from many extreme environments.</title>
        <authorList>
            <person name="Coleine C."/>
            <person name="Stajich J.E."/>
            <person name="Selbmann L."/>
        </authorList>
    </citation>
    <scope>NUCLEOTIDE SEQUENCE [LARGE SCALE GENOMIC DNA]</scope>
    <source>
        <strain evidence="2 3">CCFEE 5885</strain>
    </source>
</reference>